<dbReference type="SUPFAM" id="SSF53474">
    <property type="entry name" value="alpha/beta-Hydrolases"/>
    <property type="match status" value="1"/>
</dbReference>
<feature type="repeat" description="TPR" evidence="3">
    <location>
        <begin position="989"/>
        <end position="1022"/>
    </location>
</feature>
<evidence type="ECO:0000313" key="6">
    <source>
        <dbReference type="Proteomes" id="UP000034112"/>
    </source>
</evidence>
<keyword evidence="2 3" id="KW-0802">TPR repeat</keyword>
<dbReference type="SUPFAM" id="SSF48452">
    <property type="entry name" value="TPR-like"/>
    <property type="match status" value="4"/>
</dbReference>
<dbReference type="SMART" id="SM00028">
    <property type="entry name" value="TPR"/>
    <property type="match status" value="17"/>
</dbReference>
<evidence type="ECO:0000259" key="4">
    <source>
        <dbReference type="Pfam" id="PF00931"/>
    </source>
</evidence>
<proteinExistence type="predicted"/>
<sequence>MYEPGLHTIYGDSETSGGLQSLEPEIDVVAVHGLNFKGNPNHARATWHSQGSVWIRDFLPQKIGRPCRVMLFAYNSSPAKAAAAMRLDEHARMLLSCLKDKRKVLIIRDLRGGKLCPSSNAFQDSPLRPIVFLCHSLGGIVVKSALVEGTLDPTYGSIVKATRLLVFFATPHLGGNYSGIGDIAAKIVRTGLGTPSNDLLDGLKAGSRDVIRRFEQSRHLPANCLVISFYETENYGRFGLIVEKESAVLNLSDDRERKVALKANHSKICKFPTAESCESVMEMIVSDLERALELQRAMEPGPMNVHWTVKQRPSALFTGRDEVVQTIVDAIDPRLNDSKILDKMFVITGMGGQGKSEVCLNVASKLRNQFWGVFWVDVATAATAARGFAMIAHALRTESTDVDDVRYLLANWPADEPWLLILDNADDSSINYADYIPSGERGTVLMSSRLPECAVYKTLGHIELGNLSKEHCIELLLNSMSVPEPLRAESAAPAEAIVEEMGFHTLAILQAGAYISSMDISMEKYLIDYREQADKLLKFIPSQAQSRYRNVWTTFEISVQALKSSDKQFAHDALQLLEIFSTLHYDEIPVDFFQDAWQGARKAQSISEDDEKLDNLSQWHVAQLPEWIDAQRDNWDQVRLDEALNELVSLALIKRSTAGSDATVSLHPLIHSWVAIRQDETHRRSSIQSSACVIALTQFSQANWQPHLERLGPHITPLIAAPSLAINKQSSRKMLQALLQISISLRNMRCDAEVSALLEQMLRYFDATLDNPTSGLLPLFYVLSRNQFDLGEIDQCIKTIQQVRKIQQSNLHEHDPNRLGTDQELARAYNVNGQWKEAIVILEHIRQVHESNMSLKEDDPDRLAVLHLLGEAYESSGRTTEAIPLLTEVVSIEEVSREKGDPILFGSKYKLATCYISNCQIDEAIAIFKELDEVQATNFSDRHPYRLGPQIGLAKAHIENGKSREAIEILENVKNMQNRLLESGHSSRPTVEEHLGVAYRQNGEPQKAIASLKTALKLSKYRPNHPHQIAIQCELAAAYRANGQITDAVELLEKLGRLEDSSLSNEHPIMIKVQAELASLYLLDGQWERAMTLLQNTIELQINSDESHPNLSALQQKLGTAYLDNGEVRKAVQILEELVQNPHPHELPINRLLSQHELGRAYLADGQVKAAIKTLDKVVKHKERLFHKEHPERLASLHELARAYLSDGQVDKGVEICEEIVSIQSSRLSADHPDQLKSQRLLGSAYLNNGQTTKAVTILTQVDELEKQRFGESHPDKLTSQHHLGAAYLKAGQVDEAARVFEKATKMAEETLREDHPTRIDMRYQLACVYLQNNQVDNSILILEELANPQDISDATRALPSRVAALHQLGLAYTKSGRVAEAIATLEEAVEIRSSLDEGHPNRLASQYELGSCYLSLRRLDDAVNLLKEVVRVETLTQGRSISLAMTLAKLGSAYLMQGKAKEAVEALTTACAIRKSRLEPNDVSRLTSEHDLGLAYLETGNEKKGISTLEELLAVERQCLEQNHPLRMKTQYELACVYMDAGKLENGIQLLENIVSIKKWHPEEDTYPTMNELRSELAKAYKERSFIYRLLGVFGLGVCLDRK</sequence>
<dbReference type="GO" id="GO:0043531">
    <property type="term" value="F:ADP binding"/>
    <property type="evidence" value="ECO:0007669"/>
    <property type="project" value="InterPro"/>
</dbReference>
<dbReference type="Gene3D" id="3.40.50.1820">
    <property type="entry name" value="alpha/beta hydrolase"/>
    <property type="match status" value="1"/>
</dbReference>
<evidence type="ECO:0000256" key="3">
    <source>
        <dbReference type="PROSITE-ProRule" id="PRU00339"/>
    </source>
</evidence>
<evidence type="ECO:0000313" key="5">
    <source>
        <dbReference type="EMBL" id="KKP05469.1"/>
    </source>
</evidence>
<gene>
    <name evidence="5" type="ORF">THAR02_02429</name>
</gene>
<dbReference type="PANTHER" id="PTHR45641">
    <property type="entry name" value="TETRATRICOPEPTIDE REPEAT PROTEIN (AFU_ORTHOLOGUE AFUA_6G03870)"/>
    <property type="match status" value="1"/>
</dbReference>
<dbReference type="Proteomes" id="UP000034112">
    <property type="component" value="Unassembled WGS sequence"/>
</dbReference>
<dbReference type="Pfam" id="PF13374">
    <property type="entry name" value="TPR_10"/>
    <property type="match status" value="1"/>
</dbReference>
<feature type="domain" description="NB-ARC" evidence="4">
    <location>
        <begin position="325"/>
        <end position="478"/>
    </location>
</feature>
<dbReference type="InterPro" id="IPR011990">
    <property type="entry name" value="TPR-like_helical_dom_sf"/>
</dbReference>
<organism evidence="5 6">
    <name type="scientific">Trichoderma harzianum</name>
    <name type="common">Hypocrea lixii</name>
    <dbReference type="NCBI Taxonomy" id="5544"/>
    <lineage>
        <taxon>Eukaryota</taxon>
        <taxon>Fungi</taxon>
        <taxon>Dikarya</taxon>
        <taxon>Ascomycota</taxon>
        <taxon>Pezizomycotina</taxon>
        <taxon>Sordariomycetes</taxon>
        <taxon>Hypocreomycetidae</taxon>
        <taxon>Hypocreales</taxon>
        <taxon>Hypocreaceae</taxon>
        <taxon>Trichoderma</taxon>
    </lineage>
</organism>
<dbReference type="Gene3D" id="1.25.40.10">
    <property type="entry name" value="Tetratricopeptide repeat domain"/>
    <property type="match status" value="5"/>
</dbReference>
<evidence type="ECO:0000256" key="2">
    <source>
        <dbReference type="ARBA" id="ARBA00022803"/>
    </source>
</evidence>
<dbReference type="Gene3D" id="3.40.50.300">
    <property type="entry name" value="P-loop containing nucleotide triphosphate hydrolases"/>
    <property type="match status" value="1"/>
</dbReference>
<keyword evidence="1" id="KW-0677">Repeat</keyword>
<reference evidence="6" key="1">
    <citation type="journal article" date="2015" name="Genome Announc.">
        <title>Draft whole-genome sequence of the biocontrol agent Trichoderma harzianum T6776.</title>
        <authorList>
            <person name="Baroncelli R."/>
            <person name="Piaggeschi G."/>
            <person name="Fiorini L."/>
            <person name="Bertolini E."/>
            <person name="Zapparata A."/>
            <person name="Pe M.E."/>
            <person name="Sarrocco S."/>
            <person name="Vannacci G."/>
        </authorList>
    </citation>
    <scope>NUCLEOTIDE SEQUENCE [LARGE SCALE GENOMIC DNA]</scope>
    <source>
        <strain evidence="6">T6776</strain>
    </source>
</reference>
<dbReference type="InterPro" id="IPR002182">
    <property type="entry name" value="NB-ARC"/>
</dbReference>
<feature type="repeat" description="TPR" evidence="3">
    <location>
        <begin position="1363"/>
        <end position="1396"/>
    </location>
</feature>
<protein>
    <recommendedName>
        <fullName evidence="4">NB-ARC domain-containing protein</fullName>
    </recommendedName>
</protein>
<name>A0A0G0AL72_TRIHA</name>
<feature type="repeat" description="TPR" evidence="3">
    <location>
        <begin position="1278"/>
        <end position="1311"/>
    </location>
</feature>
<dbReference type="InterPro" id="IPR027417">
    <property type="entry name" value="P-loop_NTPase"/>
</dbReference>
<dbReference type="Pfam" id="PF00931">
    <property type="entry name" value="NB-ARC"/>
    <property type="match status" value="1"/>
</dbReference>
<dbReference type="SUPFAM" id="SSF52540">
    <property type="entry name" value="P-loop containing nucleoside triphosphate hydrolases"/>
    <property type="match status" value="1"/>
</dbReference>
<dbReference type="Pfam" id="PF13424">
    <property type="entry name" value="TPR_12"/>
    <property type="match status" value="4"/>
</dbReference>
<comment type="caution">
    <text evidence="5">The sequence shown here is derived from an EMBL/GenBank/DDBJ whole genome shotgun (WGS) entry which is preliminary data.</text>
</comment>
<dbReference type="InterPro" id="IPR029058">
    <property type="entry name" value="AB_hydrolase_fold"/>
</dbReference>
<dbReference type="InterPro" id="IPR019734">
    <property type="entry name" value="TPR_rpt"/>
</dbReference>
<evidence type="ECO:0000256" key="1">
    <source>
        <dbReference type="ARBA" id="ARBA00022737"/>
    </source>
</evidence>
<dbReference type="OrthoDB" id="5986190at2759"/>
<dbReference type="EMBL" id="JOKZ01000048">
    <property type="protein sequence ID" value="KKP05469.1"/>
    <property type="molecule type" value="Genomic_DNA"/>
</dbReference>
<dbReference type="PROSITE" id="PS50005">
    <property type="entry name" value="TPR"/>
    <property type="match status" value="3"/>
</dbReference>
<accession>A0A0G0AL72</accession>